<accession>A0ACB0YLC5</accession>
<name>A0ACB0YLC5_MELEN</name>
<protein>
    <submittedName>
        <fullName evidence="1">Uncharacterized protein</fullName>
    </submittedName>
</protein>
<gene>
    <name evidence="1" type="ORF">MENTE1834_LOCUS13756</name>
</gene>
<evidence type="ECO:0000313" key="2">
    <source>
        <dbReference type="Proteomes" id="UP001497535"/>
    </source>
</evidence>
<evidence type="ECO:0000313" key="1">
    <source>
        <dbReference type="EMBL" id="CAK5051979.1"/>
    </source>
</evidence>
<comment type="caution">
    <text evidence="1">The sequence shown here is derived from an EMBL/GenBank/DDBJ whole genome shotgun (WGS) entry which is preliminary data.</text>
</comment>
<sequence length="309" mass="36217">MTEMDSSLKEFELIESNNTANIEDNLDLQIEFNELKNKYILLEEKHKNFEEKINIKITSLEEKFGELTEKLEKVNKVCFVNFGNKWKQIEFKFSHFCCENKCINTDSPIGVCINGNGFVNLINWETIKYIEGNKGYLENKKIIIFYPLVNKPGLVYAENSFKIPKEYCINYSLFYFEIKCKIEGEENLMHIGLINSENDCVRYFAEEPKIINDLNEKFKLSTFSWNDGDIFGIGVVYPPTTRMNELPFVFFTQNGKQIGKAVLLKENYDYLIPYVVLKNCSVEANFGDNLETKPFCYEISKNFVFKEFY</sequence>
<reference evidence="1" key="1">
    <citation type="submission" date="2023-11" db="EMBL/GenBank/DDBJ databases">
        <authorList>
            <person name="Poullet M."/>
        </authorList>
    </citation>
    <scope>NUCLEOTIDE SEQUENCE</scope>
    <source>
        <strain evidence="1">E1834</strain>
    </source>
</reference>
<keyword evidence="2" id="KW-1185">Reference proteome</keyword>
<dbReference type="Proteomes" id="UP001497535">
    <property type="component" value="Unassembled WGS sequence"/>
</dbReference>
<proteinExistence type="predicted"/>
<dbReference type="EMBL" id="CAVMJV010000014">
    <property type="protein sequence ID" value="CAK5051979.1"/>
    <property type="molecule type" value="Genomic_DNA"/>
</dbReference>
<organism evidence="1 2">
    <name type="scientific">Meloidogyne enterolobii</name>
    <name type="common">Root-knot nematode worm</name>
    <name type="synonym">Meloidogyne mayaguensis</name>
    <dbReference type="NCBI Taxonomy" id="390850"/>
    <lineage>
        <taxon>Eukaryota</taxon>
        <taxon>Metazoa</taxon>
        <taxon>Ecdysozoa</taxon>
        <taxon>Nematoda</taxon>
        <taxon>Chromadorea</taxon>
        <taxon>Rhabditida</taxon>
        <taxon>Tylenchina</taxon>
        <taxon>Tylenchomorpha</taxon>
        <taxon>Tylenchoidea</taxon>
        <taxon>Meloidogynidae</taxon>
        <taxon>Meloidogyninae</taxon>
        <taxon>Meloidogyne</taxon>
    </lineage>
</organism>